<dbReference type="PIRSF" id="PIRSF006276">
    <property type="entry name" value="UspA"/>
    <property type="match status" value="1"/>
</dbReference>
<dbReference type="Gene3D" id="3.40.50.620">
    <property type="entry name" value="HUPs"/>
    <property type="match status" value="1"/>
</dbReference>
<evidence type="ECO:0000256" key="2">
    <source>
        <dbReference type="PIRNR" id="PIRNR006276"/>
    </source>
</evidence>
<dbReference type="CDD" id="cd00293">
    <property type="entry name" value="USP-like"/>
    <property type="match status" value="1"/>
</dbReference>
<dbReference type="InterPro" id="IPR014729">
    <property type="entry name" value="Rossmann-like_a/b/a_fold"/>
</dbReference>
<evidence type="ECO:0000313" key="4">
    <source>
        <dbReference type="EMBL" id="KKB41623.1"/>
    </source>
</evidence>
<feature type="domain" description="UspA" evidence="3">
    <location>
        <begin position="3"/>
        <end position="143"/>
    </location>
</feature>
<keyword evidence="5" id="KW-1185">Reference proteome</keyword>
<dbReference type="InterPro" id="IPR006015">
    <property type="entry name" value="Universal_stress_UspA"/>
</dbReference>
<proteinExistence type="inferred from homology"/>
<dbReference type="AlphaFoldDB" id="A0A0F5I860"/>
<dbReference type="Pfam" id="PF00582">
    <property type="entry name" value="Usp"/>
    <property type="match status" value="1"/>
</dbReference>
<dbReference type="STRING" id="1221996.QY95_00625"/>
<dbReference type="PANTHER" id="PTHR46268">
    <property type="entry name" value="STRESS RESPONSE PROTEIN NHAX"/>
    <property type="match status" value="1"/>
</dbReference>
<dbReference type="Proteomes" id="UP000031563">
    <property type="component" value="Unassembled WGS sequence"/>
</dbReference>
<evidence type="ECO:0000313" key="5">
    <source>
        <dbReference type="Proteomes" id="UP000031563"/>
    </source>
</evidence>
<reference evidence="4" key="1">
    <citation type="submission" date="2015-02" db="EMBL/GenBank/DDBJ databases">
        <title>Genome Assembly of Bacillaceae bacterium MTCC 8252.</title>
        <authorList>
            <person name="Verma A."/>
            <person name="Khatri I."/>
            <person name="Mual P."/>
            <person name="Subramanian S."/>
            <person name="Krishnamurthi S."/>
        </authorList>
    </citation>
    <scope>NUCLEOTIDE SEQUENCE [LARGE SCALE GENOMIC DNA]</scope>
    <source>
        <strain evidence="4">MTCC 8252</strain>
    </source>
</reference>
<organism evidence="4 5">
    <name type="scientific">Bacillus thermotolerans</name>
    <name type="common">Quasibacillus thermotolerans</name>
    <dbReference type="NCBI Taxonomy" id="1221996"/>
    <lineage>
        <taxon>Bacteria</taxon>
        <taxon>Bacillati</taxon>
        <taxon>Bacillota</taxon>
        <taxon>Bacilli</taxon>
        <taxon>Bacillales</taxon>
        <taxon>Bacillaceae</taxon>
        <taxon>Bacillus</taxon>
    </lineage>
</organism>
<dbReference type="SUPFAM" id="SSF52402">
    <property type="entry name" value="Adenine nucleotide alpha hydrolases-like"/>
    <property type="match status" value="1"/>
</dbReference>
<evidence type="ECO:0000256" key="1">
    <source>
        <dbReference type="ARBA" id="ARBA00008791"/>
    </source>
</evidence>
<gene>
    <name evidence="4" type="ORF">QY95_00625</name>
</gene>
<comment type="similarity">
    <text evidence="1 2">Belongs to the universal stress protein A family.</text>
</comment>
<dbReference type="RefSeq" id="WP_229731601.1">
    <property type="nucleotide sequence ID" value="NZ_JWIQ02000067.1"/>
</dbReference>
<evidence type="ECO:0000259" key="3">
    <source>
        <dbReference type="Pfam" id="PF00582"/>
    </source>
</evidence>
<protein>
    <recommendedName>
        <fullName evidence="2">Universal stress protein</fullName>
    </recommendedName>
</protein>
<sequence length="145" mass="15840">MEYHEILVAVDGSDEAQLAFEKAVDIAKRNEARLNIVHILDNSYFASMEALTHASIPDYPEKQGRKLLDEYKATAEAKGLTSVNIILEKGSPKALIPKDLAERVQADLIVCGATGIGGMERVFLGSVSERITRTAVCDVLVVRNL</sequence>
<dbReference type="EMBL" id="JWIR02000020">
    <property type="protein sequence ID" value="KKB41623.1"/>
    <property type="molecule type" value="Genomic_DNA"/>
</dbReference>
<comment type="caution">
    <text evidence="4">The sequence shown here is derived from an EMBL/GenBank/DDBJ whole genome shotgun (WGS) entry which is preliminary data.</text>
</comment>
<dbReference type="PRINTS" id="PR01438">
    <property type="entry name" value="UNVRSLSTRESS"/>
</dbReference>
<dbReference type="InterPro" id="IPR006016">
    <property type="entry name" value="UspA"/>
</dbReference>
<name>A0A0F5I860_BACTR</name>
<accession>A0A0F5I860</accession>
<dbReference type="PANTHER" id="PTHR46268:SF6">
    <property type="entry name" value="UNIVERSAL STRESS PROTEIN UP12"/>
    <property type="match status" value="1"/>
</dbReference>